<dbReference type="Gene3D" id="3.40.50.2300">
    <property type="match status" value="1"/>
</dbReference>
<evidence type="ECO:0000256" key="1">
    <source>
        <dbReference type="ARBA" id="ARBA00018672"/>
    </source>
</evidence>
<dbReference type="PANTHER" id="PTHR37299">
    <property type="entry name" value="TRANSCRIPTIONAL REGULATOR-RELATED"/>
    <property type="match status" value="1"/>
</dbReference>
<dbReference type="InterPro" id="IPR011006">
    <property type="entry name" value="CheY-like_superfamily"/>
</dbReference>
<comment type="function">
    <text evidence="2">May play the central regulatory role in sporulation. It may be an element of the effector pathway responsible for the activation of sporulation genes in response to nutritional stress. Spo0A may act in concert with spo0H (a sigma factor) to control the expression of some genes that are critical to the sporulation process.</text>
</comment>
<protein>
    <recommendedName>
        <fullName evidence="1">Stage 0 sporulation protein A homolog</fullName>
    </recommendedName>
</protein>
<dbReference type="Gene3D" id="2.40.50.1020">
    <property type="entry name" value="LytTr DNA-binding domain"/>
    <property type="match status" value="1"/>
</dbReference>
<reference evidence="6" key="2">
    <citation type="journal article" date="2021" name="PeerJ">
        <title>Extensive microbial diversity within the chicken gut microbiome revealed by metagenomics and culture.</title>
        <authorList>
            <person name="Gilroy R."/>
            <person name="Ravi A."/>
            <person name="Getino M."/>
            <person name="Pursley I."/>
            <person name="Horton D.L."/>
            <person name="Alikhan N.F."/>
            <person name="Baker D."/>
            <person name="Gharbi K."/>
            <person name="Hall N."/>
            <person name="Watson M."/>
            <person name="Adriaenssens E.M."/>
            <person name="Foster-Nyarko E."/>
            <person name="Jarju S."/>
            <person name="Secka A."/>
            <person name="Antonio M."/>
            <person name="Oren A."/>
            <person name="Chaudhuri R.R."/>
            <person name="La Ragione R."/>
            <person name="Hildebrand F."/>
            <person name="Pallen M.J."/>
        </authorList>
    </citation>
    <scope>NUCLEOTIDE SEQUENCE</scope>
    <source>
        <strain evidence="6">ChiBcec2-4451</strain>
    </source>
</reference>
<dbReference type="Pfam" id="PF04397">
    <property type="entry name" value="LytTR"/>
    <property type="match status" value="1"/>
</dbReference>
<evidence type="ECO:0000256" key="3">
    <source>
        <dbReference type="PROSITE-ProRule" id="PRU00169"/>
    </source>
</evidence>
<dbReference type="SUPFAM" id="SSF52172">
    <property type="entry name" value="CheY-like"/>
    <property type="match status" value="1"/>
</dbReference>
<evidence type="ECO:0000259" key="4">
    <source>
        <dbReference type="PROSITE" id="PS50110"/>
    </source>
</evidence>
<dbReference type="PROSITE" id="PS50930">
    <property type="entry name" value="HTH_LYTTR"/>
    <property type="match status" value="1"/>
</dbReference>
<organism evidence="6 7">
    <name type="scientific">Candidatus Pullilachnospira stercoravium</name>
    <dbReference type="NCBI Taxonomy" id="2840913"/>
    <lineage>
        <taxon>Bacteria</taxon>
        <taxon>Bacillati</taxon>
        <taxon>Bacillota</taxon>
        <taxon>Clostridia</taxon>
        <taxon>Lachnospirales</taxon>
        <taxon>Lachnospiraceae</taxon>
        <taxon>Lachnospiraceae incertae sedis</taxon>
        <taxon>Candidatus Pullilachnospira</taxon>
    </lineage>
</organism>
<gene>
    <name evidence="6" type="ORF">IAA63_12630</name>
</gene>
<dbReference type="PANTHER" id="PTHR37299:SF1">
    <property type="entry name" value="STAGE 0 SPORULATION PROTEIN A HOMOLOG"/>
    <property type="match status" value="1"/>
</dbReference>
<accession>A0A9D1NW88</accession>
<evidence type="ECO:0000313" key="6">
    <source>
        <dbReference type="EMBL" id="HIV13966.1"/>
    </source>
</evidence>
<comment type="caution">
    <text evidence="3">Lacks conserved residue(s) required for the propagation of feature annotation.</text>
</comment>
<sequence length="242" mass="28505">MRIAVCDRKVEDREFLKKQISEYWRGVPVDVFDSGEEIFTRIREGIWYDMVFLNVEDDDTQNLKIGAALERRFPNIALVLESASRSFGAEAFEMEALYYIVKPYSPEDFRKIRSRFLELQERRETIPIDKMIPLGKEKLREIPYRQITYLESCHNYLLVHLTSGAVTKIRGSLQEVMDYGDDYFLRVNRHYIVNMEAIVGIQGNICEAAGRVFVFSRQNKTANKKKYSEWLFRRAIGDLHHD</sequence>
<dbReference type="GO" id="GO:0000156">
    <property type="term" value="F:phosphorelay response regulator activity"/>
    <property type="evidence" value="ECO:0007669"/>
    <property type="project" value="InterPro"/>
</dbReference>
<evidence type="ECO:0000259" key="5">
    <source>
        <dbReference type="PROSITE" id="PS50930"/>
    </source>
</evidence>
<dbReference type="InterPro" id="IPR046947">
    <property type="entry name" value="LytR-like"/>
</dbReference>
<dbReference type="InterPro" id="IPR007492">
    <property type="entry name" value="LytTR_DNA-bd_dom"/>
</dbReference>
<dbReference type="PROSITE" id="PS50110">
    <property type="entry name" value="RESPONSE_REGULATORY"/>
    <property type="match status" value="1"/>
</dbReference>
<dbReference type="EMBL" id="DVON01000270">
    <property type="protein sequence ID" value="HIV13966.1"/>
    <property type="molecule type" value="Genomic_DNA"/>
</dbReference>
<name>A0A9D1NW88_9FIRM</name>
<dbReference type="Proteomes" id="UP000886723">
    <property type="component" value="Unassembled WGS sequence"/>
</dbReference>
<feature type="domain" description="HTH LytTR-type" evidence="5">
    <location>
        <begin position="132"/>
        <end position="202"/>
    </location>
</feature>
<dbReference type="GO" id="GO:0003677">
    <property type="term" value="F:DNA binding"/>
    <property type="evidence" value="ECO:0007669"/>
    <property type="project" value="InterPro"/>
</dbReference>
<reference evidence="6" key="1">
    <citation type="submission" date="2020-10" db="EMBL/GenBank/DDBJ databases">
        <authorList>
            <person name="Gilroy R."/>
        </authorList>
    </citation>
    <scope>NUCLEOTIDE SEQUENCE</scope>
    <source>
        <strain evidence="6">ChiBcec2-4451</strain>
    </source>
</reference>
<evidence type="ECO:0000256" key="2">
    <source>
        <dbReference type="ARBA" id="ARBA00024867"/>
    </source>
</evidence>
<proteinExistence type="predicted"/>
<feature type="domain" description="Response regulatory" evidence="4">
    <location>
        <begin position="2"/>
        <end position="117"/>
    </location>
</feature>
<dbReference type="SMART" id="SM00850">
    <property type="entry name" value="LytTR"/>
    <property type="match status" value="1"/>
</dbReference>
<evidence type="ECO:0000313" key="7">
    <source>
        <dbReference type="Proteomes" id="UP000886723"/>
    </source>
</evidence>
<dbReference type="AlphaFoldDB" id="A0A9D1NW88"/>
<dbReference type="InterPro" id="IPR001789">
    <property type="entry name" value="Sig_transdc_resp-reg_receiver"/>
</dbReference>
<comment type="caution">
    <text evidence="6">The sequence shown here is derived from an EMBL/GenBank/DDBJ whole genome shotgun (WGS) entry which is preliminary data.</text>
</comment>